<evidence type="ECO:0000256" key="1">
    <source>
        <dbReference type="ARBA" id="ARBA00093464"/>
    </source>
</evidence>
<comment type="similarity">
    <text evidence="1">Belongs to the MaoP family.</text>
</comment>
<evidence type="ECO:0000256" key="2">
    <source>
        <dbReference type="ARBA" id="ARBA00093628"/>
    </source>
</evidence>
<organism evidence="3 4">
    <name type="scientific">Psychrosphaera haliotis</name>
    <dbReference type="NCBI Taxonomy" id="555083"/>
    <lineage>
        <taxon>Bacteria</taxon>
        <taxon>Pseudomonadati</taxon>
        <taxon>Pseudomonadota</taxon>
        <taxon>Gammaproteobacteria</taxon>
        <taxon>Alteromonadales</taxon>
        <taxon>Pseudoalteromonadaceae</taxon>
        <taxon>Psychrosphaera</taxon>
    </lineage>
</organism>
<evidence type="ECO:0000313" key="4">
    <source>
        <dbReference type="Proteomes" id="UP000439994"/>
    </source>
</evidence>
<dbReference type="RefSeq" id="WP_155696879.1">
    <property type="nucleotide sequence ID" value="NZ_WOCD01000005.1"/>
</dbReference>
<sequence>MENIGAGKYNYYDDHNFPHGFRRSGVFTIREAEYLESHGHTLRELESKLRIPENEDEKHFQQAVCEGLESQSFAVKAWSKYKQAITARSQRIFLSRHDGNNSFLSTDF</sequence>
<protein>
    <recommendedName>
        <fullName evidence="2">Macrodomain Ori protein</fullName>
    </recommendedName>
</protein>
<accession>A0A6N8FBR0</accession>
<name>A0A6N8FBR0_9GAMM</name>
<evidence type="ECO:0000313" key="3">
    <source>
        <dbReference type="EMBL" id="MUH73544.1"/>
    </source>
</evidence>
<dbReference type="AlphaFoldDB" id="A0A6N8FBR0"/>
<comment type="caution">
    <text evidence="3">The sequence shown here is derived from an EMBL/GenBank/DDBJ whole genome shotgun (WGS) entry which is preliminary data.</text>
</comment>
<keyword evidence="4" id="KW-1185">Reference proteome</keyword>
<dbReference type="Pfam" id="PF04219">
    <property type="entry name" value="DUF413"/>
    <property type="match status" value="1"/>
</dbReference>
<dbReference type="InterPro" id="IPR007335">
    <property type="entry name" value="DUF413"/>
</dbReference>
<dbReference type="EMBL" id="WOCD01000005">
    <property type="protein sequence ID" value="MUH73544.1"/>
    <property type="molecule type" value="Genomic_DNA"/>
</dbReference>
<dbReference type="OrthoDB" id="6400110at2"/>
<reference evidence="3 4" key="1">
    <citation type="submission" date="2019-11" db="EMBL/GenBank/DDBJ databases">
        <title>P. haliotis isolates from Z. marina roots.</title>
        <authorList>
            <person name="Cohen M."/>
            <person name="Jospin G."/>
            <person name="Eisen J.A."/>
            <person name="Coil D.A."/>
        </authorList>
    </citation>
    <scope>NUCLEOTIDE SEQUENCE [LARGE SCALE GENOMIC DNA]</scope>
    <source>
        <strain evidence="3 4">UCD-MCMsp1aY</strain>
    </source>
</reference>
<proteinExistence type="inferred from homology"/>
<gene>
    <name evidence="3" type="ORF">GNP35_14240</name>
</gene>
<dbReference type="Proteomes" id="UP000439994">
    <property type="component" value="Unassembled WGS sequence"/>
</dbReference>